<evidence type="ECO:0000313" key="1">
    <source>
        <dbReference type="EMBL" id="ETW37156.1"/>
    </source>
</evidence>
<evidence type="ECO:0000313" key="2">
    <source>
        <dbReference type="Proteomes" id="UP000030708"/>
    </source>
</evidence>
<dbReference type="Proteomes" id="UP000030708">
    <property type="component" value="Unassembled WGS sequence"/>
</dbReference>
<accession>A0A024WAC2</accession>
<dbReference type="AlphaFoldDB" id="A0A024WAC2"/>
<dbReference type="EMBL" id="KI926389">
    <property type="protein sequence ID" value="ETW37156.1"/>
    <property type="molecule type" value="Genomic_DNA"/>
</dbReference>
<organism evidence="1 2">
    <name type="scientific">Plasmodium falciparum Tanzania</name>
    <name type="common">2000708</name>
    <dbReference type="NCBI Taxonomy" id="1036725"/>
    <lineage>
        <taxon>Eukaryota</taxon>
        <taxon>Sar</taxon>
        <taxon>Alveolata</taxon>
        <taxon>Apicomplexa</taxon>
        <taxon>Aconoidasida</taxon>
        <taxon>Haemosporida</taxon>
        <taxon>Plasmodiidae</taxon>
        <taxon>Plasmodium</taxon>
        <taxon>Plasmodium (Laverania)</taxon>
    </lineage>
</organism>
<gene>
    <name evidence="1" type="ORF">PFTANZ_02164</name>
</gene>
<reference evidence="1 2" key="2">
    <citation type="submission" date="2013-02" db="EMBL/GenBank/DDBJ databases">
        <title>The Genome Sequence of Plasmodium falciparum Tanzania (2000708).</title>
        <authorList>
            <consortium name="The Broad Institute Genome Sequencing Platform"/>
            <consortium name="The Broad Institute Genome Sequencing Center for Infectious Disease"/>
            <person name="Neafsey D."/>
            <person name="Cheeseman I."/>
            <person name="Volkman S."/>
            <person name="Adams J."/>
            <person name="Walker B."/>
            <person name="Young S.K."/>
            <person name="Zeng Q."/>
            <person name="Gargeya S."/>
            <person name="Fitzgerald M."/>
            <person name="Haas B."/>
            <person name="Abouelleil A."/>
            <person name="Alvarado L."/>
            <person name="Arachchi H.M."/>
            <person name="Berlin A.M."/>
            <person name="Chapman S.B."/>
            <person name="Dewar J."/>
            <person name="Goldberg J."/>
            <person name="Griggs A."/>
            <person name="Gujja S."/>
            <person name="Hansen M."/>
            <person name="Howarth C."/>
            <person name="Imamovic A."/>
            <person name="Larimer J."/>
            <person name="McCowan C."/>
            <person name="Murphy C."/>
            <person name="Neiman D."/>
            <person name="Pearson M."/>
            <person name="Priest M."/>
            <person name="Roberts A."/>
            <person name="Saif S."/>
            <person name="Shea T."/>
            <person name="Sisk P."/>
            <person name="Sykes S."/>
            <person name="Wortman J."/>
            <person name="Nusbaum C."/>
            <person name="Birren B."/>
        </authorList>
    </citation>
    <scope>NUCLEOTIDE SEQUENCE [LARGE SCALE GENOMIC DNA]</scope>
    <source>
        <strain evidence="2">Tanzania (2000708)</strain>
    </source>
</reference>
<sequence length="63" mass="7765">MLEDPCHISYTNLVIYCYIYDFLNKLLQFNILSAHKILINYREKKKKKKKSHIYKYSQKCDFK</sequence>
<name>A0A024WAC2_PLAFA</name>
<protein>
    <submittedName>
        <fullName evidence="1">Uncharacterized protein</fullName>
    </submittedName>
</protein>
<proteinExistence type="predicted"/>
<reference evidence="1 2" key="1">
    <citation type="submission" date="2013-02" db="EMBL/GenBank/DDBJ databases">
        <title>The Genome Annotation of Plasmodium falciparum Tanzania (2000708).</title>
        <authorList>
            <consortium name="The Broad Institute Genome Sequencing Platform"/>
            <consortium name="The Broad Institute Genome Sequencing Center for Infectious Disease"/>
            <person name="Neafsey D."/>
            <person name="Hoffman S."/>
            <person name="Volkman S."/>
            <person name="Rosenthal P."/>
            <person name="Walker B."/>
            <person name="Young S.K."/>
            <person name="Zeng Q."/>
            <person name="Gargeya S."/>
            <person name="Fitzgerald M."/>
            <person name="Haas B."/>
            <person name="Abouelleil A."/>
            <person name="Allen A.W."/>
            <person name="Alvarado L."/>
            <person name="Arachchi H.M."/>
            <person name="Berlin A.M."/>
            <person name="Chapman S.B."/>
            <person name="Gainer-Dewar J."/>
            <person name="Goldberg J."/>
            <person name="Griggs A."/>
            <person name="Gujja S."/>
            <person name="Hansen M."/>
            <person name="Howarth C."/>
            <person name="Imamovic A."/>
            <person name="Ireland A."/>
            <person name="Larimer J."/>
            <person name="McCowan C."/>
            <person name="Murphy C."/>
            <person name="Pearson M."/>
            <person name="Poon T.W."/>
            <person name="Priest M."/>
            <person name="Roberts A."/>
            <person name="Saif S."/>
            <person name="Shea T."/>
            <person name="Sisk P."/>
            <person name="Sykes S."/>
            <person name="Wortman J."/>
            <person name="Nusbaum C."/>
            <person name="Birren B."/>
        </authorList>
    </citation>
    <scope>NUCLEOTIDE SEQUENCE [LARGE SCALE GENOMIC DNA]</scope>
    <source>
        <strain evidence="2">Tanzania (2000708)</strain>
    </source>
</reference>